<evidence type="ECO:0000313" key="2">
    <source>
        <dbReference type="Proteomes" id="UP000237347"/>
    </source>
</evidence>
<dbReference type="EMBL" id="PKMF04000774">
    <property type="protein sequence ID" value="KAK7819613.1"/>
    <property type="molecule type" value="Genomic_DNA"/>
</dbReference>
<gene>
    <name evidence="1" type="ORF">CFP56_039984</name>
</gene>
<sequence length="135" mass="15262">MCVFEFCTMKFENISSNRTTLCQNLILAKAVFAKYYKCHAHEDSVLVNFDAAVFEEIQKIGVCVVVWDEHRLFIGALSSLEDMITDAEKTEVMAVMRAPEFAATTLVIIDFPIGGVPQHKMVQDCPCSKYPYKLL</sequence>
<keyword evidence="2" id="KW-1185">Reference proteome</keyword>
<dbReference type="Proteomes" id="UP000237347">
    <property type="component" value="Unassembled WGS sequence"/>
</dbReference>
<protein>
    <recommendedName>
        <fullName evidence="3">CBS domain-containing protein</fullName>
    </recommendedName>
</protein>
<evidence type="ECO:0000313" key="1">
    <source>
        <dbReference type="EMBL" id="KAK7819613.1"/>
    </source>
</evidence>
<organism evidence="1 2">
    <name type="scientific">Quercus suber</name>
    <name type="common">Cork oak</name>
    <dbReference type="NCBI Taxonomy" id="58331"/>
    <lineage>
        <taxon>Eukaryota</taxon>
        <taxon>Viridiplantae</taxon>
        <taxon>Streptophyta</taxon>
        <taxon>Embryophyta</taxon>
        <taxon>Tracheophyta</taxon>
        <taxon>Spermatophyta</taxon>
        <taxon>Magnoliopsida</taxon>
        <taxon>eudicotyledons</taxon>
        <taxon>Gunneridae</taxon>
        <taxon>Pentapetalae</taxon>
        <taxon>rosids</taxon>
        <taxon>fabids</taxon>
        <taxon>Fagales</taxon>
        <taxon>Fagaceae</taxon>
        <taxon>Quercus</taxon>
    </lineage>
</organism>
<comment type="caution">
    <text evidence="1">The sequence shown here is derived from an EMBL/GenBank/DDBJ whole genome shotgun (WGS) entry which is preliminary data.</text>
</comment>
<dbReference type="AlphaFoldDB" id="A0AAW0IZH5"/>
<reference evidence="1 2" key="1">
    <citation type="journal article" date="2018" name="Sci. Data">
        <title>The draft genome sequence of cork oak.</title>
        <authorList>
            <person name="Ramos A.M."/>
            <person name="Usie A."/>
            <person name="Barbosa P."/>
            <person name="Barros P.M."/>
            <person name="Capote T."/>
            <person name="Chaves I."/>
            <person name="Simoes F."/>
            <person name="Abreu I."/>
            <person name="Carrasquinho I."/>
            <person name="Faro C."/>
            <person name="Guimaraes J.B."/>
            <person name="Mendonca D."/>
            <person name="Nobrega F."/>
            <person name="Rodrigues L."/>
            <person name="Saibo N.J.M."/>
            <person name="Varela M.C."/>
            <person name="Egas C."/>
            <person name="Matos J."/>
            <person name="Miguel C.M."/>
            <person name="Oliveira M.M."/>
            <person name="Ricardo C.P."/>
            <person name="Goncalves S."/>
        </authorList>
    </citation>
    <scope>NUCLEOTIDE SEQUENCE [LARGE SCALE GENOMIC DNA]</scope>
    <source>
        <strain evidence="2">cv. HL8</strain>
    </source>
</reference>
<evidence type="ECO:0008006" key="3">
    <source>
        <dbReference type="Google" id="ProtNLM"/>
    </source>
</evidence>
<name>A0AAW0IZH5_QUESU</name>
<proteinExistence type="predicted"/>
<feature type="non-terminal residue" evidence="1">
    <location>
        <position position="135"/>
    </location>
</feature>
<accession>A0AAW0IZH5</accession>